<keyword evidence="2" id="KW-0378">Hydrolase</keyword>
<comment type="caution">
    <text evidence="2">The sequence shown here is derived from an EMBL/GenBank/DDBJ whole genome shotgun (WGS) entry which is preliminary data.</text>
</comment>
<accession>A0A426K035</accession>
<dbReference type="AlphaFoldDB" id="A0A426K035"/>
<feature type="domain" description="AB hydrolase-1" evidence="1">
    <location>
        <begin position="63"/>
        <end position="296"/>
    </location>
</feature>
<dbReference type="RefSeq" id="WP_125089227.1">
    <property type="nucleotide sequence ID" value="NZ_RSAA01000006.1"/>
</dbReference>
<dbReference type="SUPFAM" id="SSF53474">
    <property type="entry name" value="alpha/beta-Hydrolases"/>
    <property type="match status" value="1"/>
</dbReference>
<name>A0A426K035_9PSEU</name>
<evidence type="ECO:0000313" key="2">
    <source>
        <dbReference type="EMBL" id="RRO18728.1"/>
    </source>
</evidence>
<dbReference type="GO" id="GO:0016787">
    <property type="term" value="F:hydrolase activity"/>
    <property type="evidence" value="ECO:0007669"/>
    <property type="project" value="UniProtKB-KW"/>
</dbReference>
<dbReference type="EMBL" id="RSAA01000006">
    <property type="protein sequence ID" value="RRO18728.1"/>
    <property type="molecule type" value="Genomic_DNA"/>
</dbReference>
<evidence type="ECO:0000259" key="1">
    <source>
        <dbReference type="Pfam" id="PF12697"/>
    </source>
</evidence>
<dbReference type="OrthoDB" id="63519at2"/>
<dbReference type="Proteomes" id="UP000274515">
    <property type="component" value="Unassembled WGS sequence"/>
</dbReference>
<keyword evidence="3" id="KW-1185">Reference proteome</keyword>
<dbReference type="InterPro" id="IPR029058">
    <property type="entry name" value="AB_hydrolase_fold"/>
</dbReference>
<evidence type="ECO:0000313" key="3">
    <source>
        <dbReference type="Proteomes" id="UP000274515"/>
    </source>
</evidence>
<sequence length="311" mass="33675">MSHSVWRFGSQLRRGAGGLRPVGRVPAHVEHRPDLPPGEVVHLPGRGEVFVRRHSGPGHGVPVVLLHGVTWSADINFHGVFDALSRHHPVVALDQRGRGRGLPITGEFGLSDMADDVIALLDELGIDEAVLCGCSLGSLVALHAALGHRDRVAGLVLCGAALCYRRLLRDRLALAAVRPAAAMAKFGFGKSLAARYFGANRTEERFRTLWPWLRAELARTPPSGVTSVMRAVADHDLRSRAHELRDLVAVVVLTTHDTICNPALQEEMAAALDAQVVRLDRDHDVPLADPDAYRDAVVGTLSRLTRADARA</sequence>
<dbReference type="Gene3D" id="3.40.50.1820">
    <property type="entry name" value="alpha/beta hydrolase"/>
    <property type="match status" value="1"/>
</dbReference>
<gene>
    <name evidence="2" type="ORF">EIL87_06345</name>
</gene>
<reference evidence="2 3" key="1">
    <citation type="submission" date="2018-11" db="EMBL/GenBank/DDBJ databases">
        <title>Saccharopolyspora rhizosphaerae sp. nov., an actinomycete isolated from rhizosphere soil in Thailand.</title>
        <authorList>
            <person name="Intra B."/>
            <person name="Euanorasetr J."/>
            <person name="Take A."/>
            <person name="Inahashi Y."/>
            <person name="Mori M."/>
            <person name="Panbangred W."/>
            <person name="Matsumoto A."/>
        </authorList>
    </citation>
    <scope>NUCLEOTIDE SEQUENCE [LARGE SCALE GENOMIC DNA]</scope>
    <source>
        <strain evidence="2 3">H219</strain>
    </source>
</reference>
<protein>
    <submittedName>
        <fullName evidence="2">Alpha/beta fold hydrolase</fullName>
    </submittedName>
</protein>
<dbReference type="PANTHER" id="PTHR43433">
    <property type="entry name" value="HYDROLASE, ALPHA/BETA FOLD FAMILY PROTEIN"/>
    <property type="match status" value="1"/>
</dbReference>
<dbReference type="InterPro" id="IPR050471">
    <property type="entry name" value="AB_hydrolase"/>
</dbReference>
<dbReference type="Pfam" id="PF12697">
    <property type="entry name" value="Abhydrolase_6"/>
    <property type="match status" value="1"/>
</dbReference>
<dbReference type="PANTHER" id="PTHR43433:SF5">
    <property type="entry name" value="AB HYDROLASE-1 DOMAIN-CONTAINING PROTEIN"/>
    <property type="match status" value="1"/>
</dbReference>
<proteinExistence type="predicted"/>
<organism evidence="2 3">
    <name type="scientific">Saccharopolyspora rhizosphaerae</name>
    <dbReference type="NCBI Taxonomy" id="2492662"/>
    <lineage>
        <taxon>Bacteria</taxon>
        <taxon>Bacillati</taxon>
        <taxon>Actinomycetota</taxon>
        <taxon>Actinomycetes</taxon>
        <taxon>Pseudonocardiales</taxon>
        <taxon>Pseudonocardiaceae</taxon>
        <taxon>Saccharopolyspora</taxon>
    </lineage>
</organism>
<dbReference type="InterPro" id="IPR000073">
    <property type="entry name" value="AB_hydrolase_1"/>
</dbReference>